<dbReference type="Pfam" id="PF13473">
    <property type="entry name" value="Cupredoxin_1"/>
    <property type="match status" value="1"/>
</dbReference>
<dbReference type="InterPro" id="IPR028096">
    <property type="entry name" value="EfeO_Cupredoxin"/>
</dbReference>
<dbReference type="InterPro" id="IPR008972">
    <property type="entry name" value="Cupredoxin"/>
</dbReference>
<dbReference type="Proteomes" id="UP000483004">
    <property type="component" value="Unassembled WGS sequence"/>
</dbReference>
<evidence type="ECO:0000313" key="3">
    <source>
        <dbReference type="EMBL" id="KAB2390379.1"/>
    </source>
</evidence>
<gene>
    <name evidence="3" type="ORF">F9B16_00665</name>
</gene>
<accession>A0A6L3WBD2</accession>
<dbReference type="OrthoDB" id="7431902at2"/>
<dbReference type="SUPFAM" id="SSF49503">
    <property type="entry name" value="Cupredoxins"/>
    <property type="match status" value="1"/>
</dbReference>
<dbReference type="RefSeq" id="WP_151537803.1">
    <property type="nucleotide sequence ID" value="NZ_WBMR01000001.1"/>
</dbReference>
<dbReference type="GO" id="GO:0004129">
    <property type="term" value="F:cytochrome-c oxidase activity"/>
    <property type="evidence" value="ECO:0007669"/>
    <property type="project" value="InterPro"/>
</dbReference>
<organism evidence="3 4">
    <name type="scientific">Actinomadura montaniterrae</name>
    <dbReference type="NCBI Taxonomy" id="1803903"/>
    <lineage>
        <taxon>Bacteria</taxon>
        <taxon>Bacillati</taxon>
        <taxon>Actinomycetota</taxon>
        <taxon>Actinomycetes</taxon>
        <taxon>Streptosporangiales</taxon>
        <taxon>Thermomonosporaceae</taxon>
        <taxon>Actinomadura</taxon>
    </lineage>
</organism>
<dbReference type="InterPro" id="IPR002429">
    <property type="entry name" value="CcO_II-like_C"/>
</dbReference>
<dbReference type="PROSITE" id="PS50857">
    <property type="entry name" value="COX2_CUA"/>
    <property type="match status" value="1"/>
</dbReference>
<name>A0A6L3WBD2_9ACTN</name>
<feature type="domain" description="Cytochrome oxidase subunit II copper A binding" evidence="2">
    <location>
        <begin position="350"/>
        <end position="439"/>
    </location>
</feature>
<dbReference type="InterPro" id="IPR033138">
    <property type="entry name" value="Cu_oxidase_CS"/>
</dbReference>
<dbReference type="GO" id="GO:0005507">
    <property type="term" value="F:copper ion binding"/>
    <property type="evidence" value="ECO:0007669"/>
    <property type="project" value="InterPro"/>
</dbReference>
<reference evidence="3 4" key="1">
    <citation type="submission" date="2019-09" db="EMBL/GenBank/DDBJ databases">
        <title>Actinomadura physcomitrii sp. nov., a novel actinomycete isolated from moss [Physcomitrium sphaericum (Ludw) Fuernr].</title>
        <authorList>
            <person name="Liu C."/>
            <person name="Zhuang X."/>
        </authorList>
    </citation>
    <scope>NUCLEOTIDE SEQUENCE [LARGE SCALE GENOMIC DNA]</scope>
    <source>
        <strain evidence="3 4">CYP1-1B</strain>
    </source>
</reference>
<dbReference type="AlphaFoldDB" id="A0A6L3WBD2"/>
<dbReference type="GO" id="GO:0016020">
    <property type="term" value="C:membrane"/>
    <property type="evidence" value="ECO:0007669"/>
    <property type="project" value="InterPro"/>
</dbReference>
<evidence type="ECO:0000259" key="2">
    <source>
        <dbReference type="PROSITE" id="PS50857"/>
    </source>
</evidence>
<dbReference type="EMBL" id="WBMR01000001">
    <property type="protein sequence ID" value="KAB2390379.1"/>
    <property type="molecule type" value="Genomic_DNA"/>
</dbReference>
<dbReference type="Gene3D" id="2.60.40.420">
    <property type="entry name" value="Cupredoxins - blue copper proteins"/>
    <property type="match status" value="1"/>
</dbReference>
<comment type="caution">
    <text evidence="3">The sequence shown here is derived from an EMBL/GenBank/DDBJ whole genome shotgun (WGS) entry which is preliminary data.</text>
</comment>
<keyword evidence="1" id="KW-0479">Metal-binding</keyword>
<keyword evidence="4" id="KW-1185">Reference proteome</keyword>
<protein>
    <recommendedName>
        <fullName evidence="2">Cytochrome oxidase subunit II copper A binding domain-containing protein</fullName>
    </recommendedName>
</protein>
<evidence type="ECO:0000313" key="4">
    <source>
        <dbReference type="Proteomes" id="UP000483004"/>
    </source>
</evidence>
<sequence>MTAESPTPLVYLGLPAEMTRAGTKAAAAGPDVYRTGGGLVAGALAPEPAEPRWRRVAPAAGAPADAVPAEDGLAVAIRMGPVMVPLDSHAAIAYGVRAGLLELVPEDGPGPVRIALRGPEALGVGCTIAPERDEEEPDDAQRVLYGWYLGMPLVHMVSVPGYYGGKAPDEPDPALPAMHCYLTGTVDEAAPSSPVREVPTPDGRRTLCSHQNTTDKHPGAQPHNNFGFFVVRGPKGTEDNVRVRPAPPDSIPAEPLAYEMRLNGRWTGLNNHLVIEHGVATGLLALEPLEYGGQMWTSFPGRTQLAIDCEPTGIVEIDAGRRLTQGTLDIKKADMELMGHRRNSPVAPGARRIEVSCAGLEFLPSRIHVRAGEDVAIALTATDVMHNLEIEELGFYVQADAGETALGGLRADEPGTYPFHCSLMAHRAAGMTGTLVVGP</sequence>
<dbReference type="PROSITE" id="PS00079">
    <property type="entry name" value="MULTICOPPER_OXIDASE1"/>
    <property type="match status" value="1"/>
</dbReference>
<proteinExistence type="predicted"/>
<evidence type="ECO:0000256" key="1">
    <source>
        <dbReference type="ARBA" id="ARBA00022723"/>
    </source>
</evidence>